<sequence length="227" mass="25225">MTSRARTPEAGGSGDGTGSRTGRTRRFDDSARKGDRRREQLLETAERLLETHAPGELTIERVAEAAGVSRSSLYFYFQGKWEIVDQLIERASQQMFERDRTLEATSDLPSYLRAIVTAAAEGWRQHRVVFLAATERSAHADETTDRWRSTMGRFADAIARRIDAEPDHAAAVAALGGSRAAAEIVCWMVERNLFMHFSRPHRRAETDQLVGALAVAALRIIGVADRA</sequence>
<accession>A0ABP6XJH7</accession>
<feature type="compositionally biased region" description="Basic and acidic residues" evidence="3">
    <location>
        <begin position="25"/>
        <end position="36"/>
    </location>
</feature>
<reference evidence="6" key="1">
    <citation type="journal article" date="2019" name="Int. J. Syst. Evol. Microbiol.">
        <title>The Global Catalogue of Microorganisms (GCM) 10K type strain sequencing project: providing services to taxonomists for standard genome sequencing and annotation.</title>
        <authorList>
            <consortium name="The Broad Institute Genomics Platform"/>
            <consortium name="The Broad Institute Genome Sequencing Center for Infectious Disease"/>
            <person name="Wu L."/>
            <person name="Ma J."/>
        </authorList>
    </citation>
    <scope>NUCLEOTIDE SEQUENCE [LARGE SCALE GENOMIC DNA]</scope>
    <source>
        <strain evidence="6">JCM 16898</strain>
    </source>
</reference>
<dbReference type="PANTHER" id="PTHR30055:SF184">
    <property type="entry name" value="HTH-TYPE TRANSCRIPTIONAL REGULATOR ETHR"/>
    <property type="match status" value="1"/>
</dbReference>
<evidence type="ECO:0000313" key="6">
    <source>
        <dbReference type="Proteomes" id="UP001500689"/>
    </source>
</evidence>
<dbReference type="EMBL" id="BAAAZN010000015">
    <property type="protein sequence ID" value="GAA3568106.1"/>
    <property type="molecule type" value="Genomic_DNA"/>
</dbReference>
<feature type="DNA-binding region" description="H-T-H motif" evidence="2">
    <location>
        <begin position="58"/>
        <end position="77"/>
    </location>
</feature>
<evidence type="ECO:0000313" key="5">
    <source>
        <dbReference type="EMBL" id="GAA3568106.1"/>
    </source>
</evidence>
<dbReference type="InterPro" id="IPR009057">
    <property type="entry name" value="Homeodomain-like_sf"/>
</dbReference>
<proteinExistence type="predicted"/>
<evidence type="ECO:0000256" key="2">
    <source>
        <dbReference type="PROSITE-ProRule" id="PRU00335"/>
    </source>
</evidence>
<gene>
    <name evidence="5" type="ORF">GCM10022222_60000</name>
</gene>
<dbReference type="InterPro" id="IPR049397">
    <property type="entry name" value="EthR_C"/>
</dbReference>
<dbReference type="PRINTS" id="PR00455">
    <property type="entry name" value="HTHTETR"/>
</dbReference>
<keyword evidence="1 2" id="KW-0238">DNA-binding</keyword>
<organism evidence="5 6">
    <name type="scientific">Amycolatopsis ultiminotia</name>
    <dbReference type="NCBI Taxonomy" id="543629"/>
    <lineage>
        <taxon>Bacteria</taxon>
        <taxon>Bacillati</taxon>
        <taxon>Actinomycetota</taxon>
        <taxon>Actinomycetes</taxon>
        <taxon>Pseudonocardiales</taxon>
        <taxon>Pseudonocardiaceae</taxon>
        <taxon>Amycolatopsis</taxon>
    </lineage>
</organism>
<comment type="caution">
    <text evidence="5">The sequence shown here is derived from an EMBL/GenBank/DDBJ whole genome shotgun (WGS) entry which is preliminary data.</text>
</comment>
<feature type="region of interest" description="Disordered" evidence="3">
    <location>
        <begin position="1"/>
        <end position="36"/>
    </location>
</feature>
<dbReference type="InterPro" id="IPR050109">
    <property type="entry name" value="HTH-type_TetR-like_transc_reg"/>
</dbReference>
<dbReference type="RefSeq" id="WP_344865803.1">
    <property type="nucleotide sequence ID" value="NZ_BAAAZN010000015.1"/>
</dbReference>
<keyword evidence="6" id="KW-1185">Reference proteome</keyword>
<evidence type="ECO:0000259" key="4">
    <source>
        <dbReference type="PROSITE" id="PS50977"/>
    </source>
</evidence>
<name>A0ABP6XJH7_9PSEU</name>
<dbReference type="Pfam" id="PF21313">
    <property type="entry name" value="EthR_C"/>
    <property type="match status" value="1"/>
</dbReference>
<dbReference type="Gene3D" id="1.10.357.10">
    <property type="entry name" value="Tetracycline Repressor, domain 2"/>
    <property type="match status" value="1"/>
</dbReference>
<protein>
    <submittedName>
        <fullName evidence="5">TetR/AcrR family transcriptional regulator</fullName>
    </submittedName>
</protein>
<dbReference type="PANTHER" id="PTHR30055">
    <property type="entry name" value="HTH-TYPE TRANSCRIPTIONAL REGULATOR RUTR"/>
    <property type="match status" value="1"/>
</dbReference>
<evidence type="ECO:0000256" key="3">
    <source>
        <dbReference type="SAM" id="MobiDB-lite"/>
    </source>
</evidence>
<evidence type="ECO:0000256" key="1">
    <source>
        <dbReference type="ARBA" id="ARBA00023125"/>
    </source>
</evidence>
<dbReference type="InterPro" id="IPR036271">
    <property type="entry name" value="Tet_transcr_reg_TetR-rel_C_sf"/>
</dbReference>
<dbReference type="Pfam" id="PF00440">
    <property type="entry name" value="TetR_N"/>
    <property type="match status" value="1"/>
</dbReference>
<dbReference type="PROSITE" id="PS50977">
    <property type="entry name" value="HTH_TETR_2"/>
    <property type="match status" value="1"/>
</dbReference>
<dbReference type="SUPFAM" id="SSF46689">
    <property type="entry name" value="Homeodomain-like"/>
    <property type="match status" value="1"/>
</dbReference>
<dbReference type="InterPro" id="IPR001647">
    <property type="entry name" value="HTH_TetR"/>
</dbReference>
<dbReference type="Gene3D" id="1.10.10.60">
    <property type="entry name" value="Homeodomain-like"/>
    <property type="match status" value="1"/>
</dbReference>
<feature type="domain" description="HTH tetR-type" evidence="4">
    <location>
        <begin position="35"/>
        <end position="95"/>
    </location>
</feature>
<dbReference type="Proteomes" id="UP001500689">
    <property type="component" value="Unassembled WGS sequence"/>
</dbReference>
<dbReference type="SUPFAM" id="SSF48498">
    <property type="entry name" value="Tetracyclin repressor-like, C-terminal domain"/>
    <property type="match status" value="1"/>
</dbReference>